<gene>
    <name evidence="3" type="ORF">V5F32_23375</name>
</gene>
<accession>A0ABW7A283</accession>
<dbReference type="PANTHER" id="PTHR16943:SF8">
    <property type="entry name" value="2-METHYLCITRATE DEHYDRATASE"/>
    <property type="match status" value="1"/>
</dbReference>
<dbReference type="EMBL" id="JBAFVH010000022">
    <property type="protein sequence ID" value="MFG1375126.1"/>
    <property type="molecule type" value="Genomic_DNA"/>
</dbReference>
<dbReference type="RefSeq" id="WP_393994653.1">
    <property type="nucleotide sequence ID" value="NZ_JBAFVH010000022.1"/>
</dbReference>
<name>A0ABW7A283_9HYPH</name>
<evidence type="ECO:0000259" key="2">
    <source>
        <dbReference type="Pfam" id="PF03972"/>
    </source>
</evidence>
<dbReference type="InterPro" id="IPR005656">
    <property type="entry name" value="MmgE_PrpD"/>
</dbReference>
<dbReference type="InterPro" id="IPR045336">
    <property type="entry name" value="MmgE_PrpD_N"/>
</dbReference>
<evidence type="ECO:0000313" key="4">
    <source>
        <dbReference type="Proteomes" id="UP001604002"/>
    </source>
</evidence>
<proteinExistence type="inferred from homology"/>
<dbReference type="Pfam" id="PF03972">
    <property type="entry name" value="MmgE_PrpD_N"/>
    <property type="match status" value="1"/>
</dbReference>
<dbReference type="Gene3D" id="1.10.4100.10">
    <property type="entry name" value="2-methylcitrate dehydratase PrpD"/>
    <property type="match status" value="1"/>
</dbReference>
<organism evidence="3 4">
    <name type="scientific">Xanthobacter oligotrophicus</name>
    <dbReference type="NCBI Taxonomy" id="2607286"/>
    <lineage>
        <taxon>Bacteria</taxon>
        <taxon>Pseudomonadati</taxon>
        <taxon>Pseudomonadota</taxon>
        <taxon>Alphaproteobacteria</taxon>
        <taxon>Hyphomicrobiales</taxon>
        <taxon>Xanthobacteraceae</taxon>
        <taxon>Xanthobacter</taxon>
    </lineage>
</organism>
<comment type="similarity">
    <text evidence="1">Belongs to the PrpD family.</text>
</comment>
<dbReference type="InterPro" id="IPR036148">
    <property type="entry name" value="MmgE/PrpD_sf"/>
</dbReference>
<evidence type="ECO:0000313" key="3">
    <source>
        <dbReference type="EMBL" id="MFG1375126.1"/>
    </source>
</evidence>
<comment type="caution">
    <text evidence="3">The sequence shown here is derived from an EMBL/GenBank/DDBJ whole genome shotgun (WGS) entry which is preliminary data.</text>
</comment>
<dbReference type="SUPFAM" id="SSF103378">
    <property type="entry name" value="2-methylcitrate dehydratase PrpD"/>
    <property type="match status" value="1"/>
</dbReference>
<protein>
    <submittedName>
        <fullName evidence="3">MmgE/PrpD family protein</fullName>
    </submittedName>
</protein>
<keyword evidence="4" id="KW-1185">Reference proteome</keyword>
<evidence type="ECO:0000256" key="1">
    <source>
        <dbReference type="ARBA" id="ARBA00006174"/>
    </source>
</evidence>
<dbReference type="PANTHER" id="PTHR16943">
    <property type="entry name" value="2-METHYLCITRATE DEHYDRATASE-RELATED"/>
    <property type="match status" value="1"/>
</dbReference>
<dbReference type="InterPro" id="IPR042183">
    <property type="entry name" value="MmgE/PrpD_sf_1"/>
</dbReference>
<sequence>MSLVENLAEFVVSLSASTLPDRIHERARACVLNGVGMALAGTRVSHVATARRAALAMEGSASGPASVLGEGKRTGIAGAVLANATLFHARTQDDTCGAAHFGATLLPLLINLLEVRRLPPAVLLPALVAGYEVGGALEVHCAASSSRNGFRASSLYGTVAAAAAAAKAIGLGTRETAAAIANAMSFAGGSVAAFSEGSDEWRYQLGTAALAGLQAACLAEAGSRSARSAAEARGGFFEIFCREMMDARAITAGLGAEWALDRVMFKPFPVCAFNQGPVQAALEVSSRIAGASIVEGELRMNPAEATYAGMDFKGPFSTLSATLMSAPFCVARTLIHGAPSIADMQQFGDTEVNALARRIDLVADANIPRLCCELNITTAAGAHACVRMVRQAADYSYGIDATEELIEAVFQVEGIDDAMLPKLVRFVENIDRFNIVYVIYLFRSR</sequence>
<feature type="domain" description="MmgE/PrpD N-terminal" evidence="2">
    <location>
        <begin position="5"/>
        <end position="242"/>
    </location>
</feature>
<dbReference type="Proteomes" id="UP001604002">
    <property type="component" value="Unassembled WGS sequence"/>
</dbReference>
<reference evidence="3 4" key="1">
    <citation type="submission" date="2024-02" db="EMBL/GenBank/DDBJ databases">
        <title>Expansion and revision of Xanthobacter and proposal of Roseixanthobacter gen. nov.</title>
        <authorList>
            <person name="Soltysiak M.P.M."/>
            <person name="Jalihal A."/>
            <person name="Ory A."/>
            <person name="Chrisophersen C."/>
            <person name="Lee A.D."/>
            <person name="Boulton J."/>
            <person name="Springer M."/>
        </authorList>
    </citation>
    <scope>NUCLEOTIDE SEQUENCE [LARGE SCALE GENOMIC DNA]</scope>
    <source>
        <strain evidence="3 4">23A</strain>
    </source>
</reference>